<proteinExistence type="predicted"/>
<name>A0AAD7M9R0_9AGAR</name>
<gene>
    <name evidence="2" type="ORF">B0H16DRAFT_1746517</name>
</gene>
<protein>
    <submittedName>
        <fullName evidence="2">Uncharacterized protein</fullName>
    </submittedName>
</protein>
<feature type="compositionally biased region" description="Basic and acidic residues" evidence="1">
    <location>
        <begin position="131"/>
        <end position="144"/>
    </location>
</feature>
<evidence type="ECO:0000256" key="1">
    <source>
        <dbReference type="SAM" id="MobiDB-lite"/>
    </source>
</evidence>
<comment type="caution">
    <text evidence="2">The sequence shown here is derived from an EMBL/GenBank/DDBJ whole genome shotgun (WGS) entry which is preliminary data.</text>
</comment>
<evidence type="ECO:0000313" key="2">
    <source>
        <dbReference type="EMBL" id="KAJ7707296.1"/>
    </source>
</evidence>
<accession>A0AAD7M9R0</accession>
<dbReference type="EMBL" id="JARKIB010000443">
    <property type="protein sequence ID" value="KAJ7707296.1"/>
    <property type="molecule type" value="Genomic_DNA"/>
</dbReference>
<feature type="compositionally biased region" description="Low complexity" evidence="1">
    <location>
        <begin position="155"/>
        <end position="166"/>
    </location>
</feature>
<dbReference type="Proteomes" id="UP001215598">
    <property type="component" value="Unassembled WGS sequence"/>
</dbReference>
<evidence type="ECO:0000313" key="3">
    <source>
        <dbReference type="Proteomes" id="UP001215598"/>
    </source>
</evidence>
<organism evidence="2 3">
    <name type="scientific">Mycena metata</name>
    <dbReference type="NCBI Taxonomy" id="1033252"/>
    <lineage>
        <taxon>Eukaryota</taxon>
        <taxon>Fungi</taxon>
        <taxon>Dikarya</taxon>
        <taxon>Basidiomycota</taxon>
        <taxon>Agaricomycotina</taxon>
        <taxon>Agaricomycetes</taxon>
        <taxon>Agaricomycetidae</taxon>
        <taxon>Agaricales</taxon>
        <taxon>Marasmiineae</taxon>
        <taxon>Mycenaceae</taxon>
        <taxon>Mycena</taxon>
    </lineage>
</organism>
<sequence>MPPCPKLLDHGGTRAREHSVVSQFGCGMGVLRAALLTASSLKEMTTTYPSLPAGQFDALDVLNLNFRVTRSGRAFLPWDASPIETAAAFDIVTAVSAAVDVHGDGDLAEPDPTDDSDDSDNSDNASTGVARDLDRDEATLVHEAEDAEVTPQPPTASTSSSTSTKSTLRKKHDKDGSKHRRNKPGPVVKTKLSLAKHRVASTGWIGLRDDGQSPQEEAIGFQKPSWTPTHTLPEFFGPHRIFNGFKLVKYLNPKPRPILDAAGRVFGLFSGHPDDPDWKENVHDPAVAAMEEARAKCKVPEARTYHRRGNFFCLTAGDSHGNGRLAPGAVLNGVINTAVLCALLSNIAFIRMAGFATGVFANWAPNLFDFYLTRTRLFYRSCTHHCGGPSLTAFGLPALSIWAPEPAPSAIGILQTWPLAEFPPGTTILIPSAAVFHSNIGIGPNDRRYSFTQYTARGIFRWIERGFQSEEDYLASLSREEQVQERANAKARWAEGAGLFSPLQELRDLYNVAS</sequence>
<feature type="compositionally biased region" description="Basic residues" evidence="1">
    <location>
        <begin position="167"/>
        <end position="183"/>
    </location>
</feature>
<feature type="region of interest" description="Disordered" evidence="1">
    <location>
        <begin position="102"/>
        <end position="189"/>
    </location>
</feature>
<reference evidence="2" key="1">
    <citation type="submission" date="2023-03" db="EMBL/GenBank/DDBJ databases">
        <title>Massive genome expansion in bonnet fungi (Mycena s.s.) driven by repeated elements and novel gene families across ecological guilds.</title>
        <authorList>
            <consortium name="Lawrence Berkeley National Laboratory"/>
            <person name="Harder C.B."/>
            <person name="Miyauchi S."/>
            <person name="Viragh M."/>
            <person name="Kuo A."/>
            <person name="Thoen E."/>
            <person name="Andreopoulos B."/>
            <person name="Lu D."/>
            <person name="Skrede I."/>
            <person name="Drula E."/>
            <person name="Henrissat B."/>
            <person name="Morin E."/>
            <person name="Kohler A."/>
            <person name="Barry K."/>
            <person name="LaButti K."/>
            <person name="Morin E."/>
            <person name="Salamov A."/>
            <person name="Lipzen A."/>
            <person name="Mereny Z."/>
            <person name="Hegedus B."/>
            <person name="Baldrian P."/>
            <person name="Stursova M."/>
            <person name="Weitz H."/>
            <person name="Taylor A."/>
            <person name="Grigoriev I.V."/>
            <person name="Nagy L.G."/>
            <person name="Martin F."/>
            <person name="Kauserud H."/>
        </authorList>
    </citation>
    <scope>NUCLEOTIDE SEQUENCE</scope>
    <source>
        <strain evidence="2">CBHHK182m</strain>
    </source>
</reference>
<feature type="compositionally biased region" description="Acidic residues" evidence="1">
    <location>
        <begin position="106"/>
        <end position="121"/>
    </location>
</feature>
<dbReference type="AlphaFoldDB" id="A0AAD7M9R0"/>
<keyword evidence="3" id="KW-1185">Reference proteome</keyword>